<dbReference type="EMBL" id="JABCKI010005914">
    <property type="protein sequence ID" value="KAG5636596.1"/>
    <property type="molecule type" value="Genomic_DNA"/>
</dbReference>
<dbReference type="PANTHER" id="PTHR18934">
    <property type="entry name" value="ATP-DEPENDENT RNA HELICASE"/>
    <property type="match status" value="1"/>
</dbReference>
<dbReference type="Proteomes" id="UP000717328">
    <property type="component" value="Unassembled WGS sequence"/>
</dbReference>
<dbReference type="SUPFAM" id="SSF52540">
    <property type="entry name" value="P-loop containing nucleoside triphosphate hydrolases"/>
    <property type="match status" value="1"/>
</dbReference>
<feature type="region of interest" description="Disordered" evidence="3">
    <location>
        <begin position="163"/>
        <end position="197"/>
    </location>
</feature>
<comment type="caution">
    <text evidence="5">The sequence shown here is derived from an EMBL/GenBank/DDBJ whole genome shotgun (WGS) entry which is preliminary data.</text>
</comment>
<dbReference type="GO" id="GO:0003723">
    <property type="term" value="F:RNA binding"/>
    <property type="evidence" value="ECO:0007669"/>
    <property type="project" value="TreeGrafter"/>
</dbReference>
<sequence length="1072" mass="119918">MPPRRGIVKSGNAGNSSKADKTPSAPVPEGPNPIFPAGSKHPLSLLQERCQKLGWEKPSVETHKRLEGWAFVVYISKINKKTNTRESIKLVPEPEHLSPTALEARHWGATYALHRFCNGIQLHLVLPPGPRDYWNELVIEQKNCPPHLKWKYAADPFLAQEEARAKAEKREATSTREANSSKPSYGGHTSNEFAEAPEVKMATSLREQVEDAIKKGLTMYPEADAAANFILDNAETSKISKDLGHLGFVPSQIRKAIDFLSKPSRLASSLLESLTPLEACIEFLVLHIPECDLPRRFLPTTNSSNPFITSAHSGTENLKQRWVNDKAVKEAGWPAHTVKEYTDNPKLLQNWDLLLVALGKRLIGEEWIDGSEASPDGVFDIQIDEVEAMGASVVDPTELVIPLFSAPIQIHILTSPEKVYPRPSFAPMYITSTSTPAYVRLHLLSSLLLAMRSDNFLEPEEGFCMAVMRILEAEWAKIEDNGPPEMSAVLGHFISEPQSSTRKSDIVDTYNIPPNRQGRRRGAPRRDKRTDQQIRHEFEKLCQQDQYVAMLKLREKLPAFAAKEDFLRQLEDNRVVVVVGETVPQFILDNLIASGKGSTASILVTQPRRISAISVATRVSAERLEDGSVGYAIRGESKQTEKTKLLFCTTGVVLRRLGSGDTLDDAKVHERSVDGDFLLLELKELLKKHLDLKVILMSATINHETFVKYFSGAPLLSIPGFTHPVIDRYLEDLIPLIQYQPSAHNSSKKQTGQTFEKFQDEYKSVGQKHPTSSSHSSSNNIKLVATVVDYIMSTGDTYGGILIFLPGVQEIRACIDTMRPFFAVDAGKVKETQYDSENSLSRLVETWVTRAAARQRRGRAGRTQPGVCYKLYTRKQELNMAKFPVPEILRVPLESISLMVKVTREEEDVKHFLSRAIDPPKIADMEKAWSVLEELGAVDASDLGFIPRSSIPSTPALNKNSGNMNLVKALILGGLWPRVARVHLPANRIKFDKVQAGTIQRENTAKEYKIFDLREGRVFLHPGSVLFGEAAWKSPFLVYFHKHMSSKVFLRDATEVRGSTTRMSHRNSPLIY</sequence>
<dbReference type="InterPro" id="IPR014001">
    <property type="entry name" value="Helicase_ATP-bd"/>
</dbReference>
<keyword evidence="2" id="KW-0347">Helicase</keyword>
<feature type="compositionally biased region" description="Polar residues" evidence="3">
    <location>
        <begin position="175"/>
        <end position="192"/>
    </location>
</feature>
<feature type="domain" description="Helicase ATP-binding" evidence="4">
    <location>
        <begin position="567"/>
        <end position="719"/>
    </location>
</feature>
<evidence type="ECO:0000256" key="3">
    <source>
        <dbReference type="SAM" id="MobiDB-lite"/>
    </source>
</evidence>
<keyword evidence="2" id="KW-0067">ATP-binding</keyword>
<feature type="region of interest" description="Disordered" evidence="3">
    <location>
        <begin position="1"/>
        <end position="38"/>
    </location>
</feature>
<reference evidence="5" key="2">
    <citation type="submission" date="2021-10" db="EMBL/GenBank/DDBJ databases">
        <title>Phylogenomics reveals ancestral predisposition of the termite-cultivated fungus Termitomyces towards a domesticated lifestyle.</title>
        <authorList>
            <person name="Auxier B."/>
            <person name="Grum-Grzhimaylo A."/>
            <person name="Cardenas M.E."/>
            <person name="Lodge J.D."/>
            <person name="Laessoe T."/>
            <person name="Pedersen O."/>
            <person name="Smith M.E."/>
            <person name="Kuyper T.W."/>
            <person name="Franco-Molano E.A."/>
            <person name="Baroni T.J."/>
            <person name="Aanen D.K."/>
        </authorList>
    </citation>
    <scope>NUCLEOTIDE SEQUENCE</scope>
    <source>
        <strain evidence="5">D49</strain>
    </source>
</reference>
<dbReference type="PANTHER" id="PTHR18934:SF267">
    <property type="entry name" value="ATP-DEPENDENT RNA HELICASE YLR419W-RELATED"/>
    <property type="match status" value="1"/>
</dbReference>
<evidence type="ECO:0000256" key="2">
    <source>
        <dbReference type="ARBA" id="ARBA00022806"/>
    </source>
</evidence>
<dbReference type="PROSITE" id="PS51192">
    <property type="entry name" value="HELICASE_ATP_BIND_1"/>
    <property type="match status" value="1"/>
</dbReference>
<keyword evidence="1" id="KW-0378">Hydrolase</keyword>
<dbReference type="Pfam" id="PF24385">
    <property type="entry name" value="DSRM_DHX29"/>
    <property type="match status" value="1"/>
</dbReference>
<dbReference type="Gene3D" id="3.40.50.300">
    <property type="entry name" value="P-loop containing nucleotide triphosphate hydrolases"/>
    <property type="match status" value="2"/>
</dbReference>
<keyword evidence="2" id="KW-0547">Nucleotide-binding</keyword>
<dbReference type="OrthoDB" id="5600252at2759"/>
<evidence type="ECO:0000313" key="5">
    <source>
        <dbReference type="EMBL" id="KAG5636596.1"/>
    </source>
</evidence>
<feature type="compositionally biased region" description="Pro residues" evidence="3">
    <location>
        <begin position="25"/>
        <end position="34"/>
    </location>
</feature>
<dbReference type="InterPro" id="IPR011709">
    <property type="entry name" value="DEAD-box_helicase_OB_fold"/>
</dbReference>
<name>A0A9P7K3C8_9AGAR</name>
<feature type="region of interest" description="Disordered" evidence="3">
    <location>
        <begin position="500"/>
        <end position="531"/>
    </location>
</feature>
<keyword evidence="6" id="KW-1185">Reference proteome</keyword>
<accession>A0A9P7K3C8</accession>
<dbReference type="GO" id="GO:0016787">
    <property type="term" value="F:hydrolase activity"/>
    <property type="evidence" value="ECO:0007669"/>
    <property type="project" value="UniProtKB-KW"/>
</dbReference>
<dbReference type="InterPro" id="IPR056328">
    <property type="entry name" value="DSRM_DHX29"/>
</dbReference>
<dbReference type="SMART" id="SM00487">
    <property type="entry name" value="DEXDc"/>
    <property type="match status" value="1"/>
</dbReference>
<evidence type="ECO:0000259" key="4">
    <source>
        <dbReference type="PROSITE" id="PS51192"/>
    </source>
</evidence>
<proteinExistence type="predicted"/>
<feature type="compositionally biased region" description="Basic and acidic residues" evidence="3">
    <location>
        <begin position="163"/>
        <end position="174"/>
    </location>
</feature>
<protein>
    <recommendedName>
        <fullName evidence="4">Helicase ATP-binding domain-containing protein</fullName>
    </recommendedName>
</protein>
<organism evidence="5 6">
    <name type="scientific">Sphagnurus paluster</name>
    <dbReference type="NCBI Taxonomy" id="117069"/>
    <lineage>
        <taxon>Eukaryota</taxon>
        <taxon>Fungi</taxon>
        <taxon>Dikarya</taxon>
        <taxon>Basidiomycota</taxon>
        <taxon>Agaricomycotina</taxon>
        <taxon>Agaricomycetes</taxon>
        <taxon>Agaricomycetidae</taxon>
        <taxon>Agaricales</taxon>
        <taxon>Tricholomatineae</taxon>
        <taxon>Lyophyllaceae</taxon>
        <taxon>Sphagnurus</taxon>
    </lineage>
</organism>
<gene>
    <name evidence="5" type="ORF">H0H81_007536</name>
</gene>
<dbReference type="Pfam" id="PF07717">
    <property type="entry name" value="OB_NTP_bind"/>
    <property type="match status" value="1"/>
</dbReference>
<dbReference type="InterPro" id="IPR027417">
    <property type="entry name" value="P-loop_NTPase"/>
</dbReference>
<evidence type="ECO:0000313" key="6">
    <source>
        <dbReference type="Proteomes" id="UP000717328"/>
    </source>
</evidence>
<dbReference type="AlphaFoldDB" id="A0A9P7K3C8"/>
<dbReference type="GO" id="GO:0004386">
    <property type="term" value="F:helicase activity"/>
    <property type="evidence" value="ECO:0007669"/>
    <property type="project" value="UniProtKB-KW"/>
</dbReference>
<dbReference type="CDD" id="cd17917">
    <property type="entry name" value="DEXHc_RHA-like"/>
    <property type="match status" value="1"/>
</dbReference>
<evidence type="ECO:0000256" key="1">
    <source>
        <dbReference type="ARBA" id="ARBA00022801"/>
    </source>
</evidence>
<reference evidence="5" key="1">
    <citation type="submission" date="2021-02" db="EMBL/GenBank/DDBJ databases">
        <authorList>
            <person name="Nieuwenhuis M."/>
            <person name="Van De Peppel L.J.J."/>
        </authorList>
    </citation>
    <scope>NUCLEOTIDE SEQUENCE</scope>
    <source>
        <strain evidence="5">D49</strain>
    </source>
</reference>